<evidence type="ECO:0000313" key="6">
    <source>
        <dbReference type="EMBL" id="EDV19304.1"/>
    </source>
</evidence>
<dbReference type="InterPro" id="IPR045052">
    <property type="entry name" value="Copine"/>
</dbReference>
<dbReference type="STRING" id="10228.B3SD98"/>
<organism evidence="6 7">
    <name type="scientific">Trichoplax adhaerens</name>
    <name type="common">Trichoplax reptans</name>
    <dbReference type="NCBI Taxonomy" id="10228"/>
    <lineage>
        <taxon>Eukaryota</taxon>
        <taxon>Metazoa</taxon>
        <taxon>Placozoa</taxon>
        <taxon>Uniplacotomia</taxon>
        <taxon>Trichoplacea</taxon>
        <taxon>Trichoplacidae</taxon>
        <taxon>Trichoplax</taxon>
    </lineage>
</organism>
<dbReference type="InterPro" id="IPR037768">
    <property type="entry name" value="C2B_Copine"/>
</dbReference>
<protein>
    <recommendedName>
        <fullName evidence="5">C2 domain-containing protein</fullName>
    </recommendedName>
</protein>
<dbReference type="OMA" id="YLFEECQ"/>
<dbReference type="AlphaFoldDB" id="B3SD98"/>
<dbReference type="CTD" id="6759441"/>
<evidence type="ECO:0000256" key="4">
    <source>
        <dbReference type="ARBA" id="ARBA00022837"/>
    </source>
</evidence>
<dbReference type="SUPFAM" id="SSF53300">
    <property type="entry name" value="vWA-like"/>
    <property type="match status" value="1"/>
</dbReference>
<dbReference type="Gene3D" id="2.60.40.150">
    <property type="entry name" value="C2 domain"/>
    <property type="match status" value="2"/>
</dbReference>
<dbReference type="Proteomes" id="UP000009022">
    <property type="component" value="Unassembled WGS sequence"/>
</dbReference>
<dbReference type="FunFam" id="2.60.40.150:FF:000288">
    <property type="entry name" value="Copine-8"/>
    <property type="match status" value="1"/>
</dbReference>
<keyword evidence="7" id="KW-1185">Reference proteome</keyword>
<dbReference type="PhylomeDB" id="B3SD98"/>
<dbReference type="GO" id="GO:0005544">
    <property type="term" value="F:calcium-dependent phospholipid binding"/>
    <property type="evidence" value="ECO:0000318"/>
    <property type="project" value="GO_Central"/>
</dbReference>
<evidence type="ECO:0000256" key="2">
    <source>
        <dbReference type="ARBA" id="ARBA00022723"/>
    </source>
</evidence>
<reference evidence="6 7" key="1">
    <citation type="journal article" date="2008" name="Nature">
        <title>The Trichoplax genome and the nature of placozoans.</title>
        <authorList>
            <person name="Srivastava M."/>
            <person name="Begovic E."/>
            <person name="Chapman J."/>
            <person name="Putnam N.H."/>
            <person name="Hellsten U."/>
            <person name="Kawashima T."/>
            <person name="Kuo A."/>
            <person name="Mitros T."/>
            <person name="Salamov A."/>
            <person name="Carpenter M.L."/>
            <person name="Signorovitch A.Y."/>
            <person name="Moreno M.A."/>
            <person name="Kamm K."/>
            <person name="Grimwood J."/>
            <person name="Schmutz J."/>
            <person name="Shapiro H."/>
            <person name="Grigoriev I.V."/>
            <person name="Buss L.W."/>
            <person name="Schierwater B."/>
            <person name="Dellaporta S.L."/>
            <person name="Rokhsar D.S."/>
        </authorList>
    </citation>
    <scope>NUCLEOTIDE SEQUENCE [LARGE SCALE GENOMIC DNA]</scope>
    <source>
        <strain evidence="6 7">Grell-BS-1999</strain>
    </source>
</reference>
<evidence type="ECO:0000259" key="5">
    <source>
        <dbReference type="PROSITE" id="PS50004"/>
    </source>
</evidence>
<dbReference type="GO" id="GO:0071277">
    <property type="term" value="P:cellular response to calcium ion"/>
    <property type="evidence" value="ECO:0000318"/>
    <property type="project" value="GO_Central"/>
</dbReference>
<keyword evidence="3" id="KW-0677">Repeat</keyword>
<dbReference type="CDD" id="cd04048">
    <property type="entry name" value="C2A_Copine"/>
    <property type="match status" value="1"/>
</dbReference>
<keyword evidence="2" id="KW-0479">Metal-binding</keyword>
<dbReference type="EMBL" id="DS985277">
    <property type="protein sequence ID" value="EDV19304.1"/>
    <property type="molecule type" value="Genomic_DNA"/>
</dbReference>
<dbReference type="InterPro" id="IPR002035">
    <property type="entry name" value="VWF_A"/>
</dbReference>
<dbReference type="PANTHER" id="PTHR10857">
    <property type="entry name" value="COPINE"/>
    <property type="match status" value="1"/>
</dbReference>
<dbReference type="CDD" id="cd04047">
    <property type="entry name" value="C2B_Copine"/>
    <property type="match status" value="1"/>
</dbReference>
<dbReference type="InterPro" id="IPR036465">
    <property type="entry name" value="vWFA_dom_sf"/>
</dbReference>
<name>B3SD98_TRIAD</name>
<dbReference type="SMART" id="SM00327">
    <property type="entry name" value="VWA"/>
    <property type="match status" value="1"/>
</dbReference>
<dbReference type="InterPro" id="IPR010734">
    <property type="entry name" value="Copine_C"/>
</dbReference>
<dbReference type="KEGG" id="tad:TRIADDRAFT_33811"/>
<evidence type="ECO:0000313" key="7">
    <source>
        <dbReference type="Proteomes" id="UP000009022"/>
    </source>
</evidence>
<keyword evidence="4" id="KW-0106">Calcium</keyword>
<dbReference type="FunFam" id="2.60.40.150:FF:000013">
    <property type="entry name" value="copine-9 isoform X1"/>
    <property type="match status" value="1"/>
</dbReference>
<feature type="domain" description="C2" evidence="5">
    <location>
        <begin position="1"/>
        <end position="123"/>
    </location>
</feature>
<dbReference type="InterPro" id="IPR000008">
    <property type="entry name" value="C2_dom"/>
</dbReference>
<dbReference type="RefSeq" id="XP_002118228.1">
    <property type="nucleotide sequence ID" value="XM_002118192.1"/>
</dbReference>
<dbReference type="eggNOG" id="KOG1327">
    <property type="taxonomic scope" value="Eukaryota"/>
</dbReference>
<accession>B3SD98</accession>
<gene>
    <name evidence="6" type="ORF">TRIADDRAFT_33811</name>
</gene>
<proteinExistence type="inferred from homology"/>
<comment type="similarity">
    <text evidence="1">Belongs to the copine family.</text>
</comment>
<dbReference type="OrthoDB" id="5855668at2759"/>
<sequence>MAASIPLSTAVPASEVTINVACRNLMDKDVFSKSDPMAVLYVQDINQRYRELGRTESIKDSLNPSFVKSFVMPYLFEECQRLRFEIYDVDSASAKLDRHDFLGRLDCTLAEILTNGGKIEKPLEATPKSKKSTITVTAEEVNPCNDLVTIEFRGKHLDKKDLFGKSDPFLVIHRMNADGSYVAVHKTEIIKNTLNPSWKKFTISAKKLCNADYTRSLKIECYDWDSDGSHDLIGICYIVLQEHRHQNFPVSFECINPKKKEKKKKYKNSGEIQITKLEILEQPSYLDFIRGGMQVNFTVGIDFTASNGEPRRANSLHYNVPGQENLYMKALKAVGEVCQEYDTDKMFPALGFGARLPNGVVSHEFYLNGTPDNPYCSTVDGVLNAYLMSINSVQLYGPTNFAPIINHVARFAATSHQNPGSSYCVLLMLTDGVISDMVQTKEAIVNASYLPLSIIIVGIGNADFAAMDVLDADDEPLLSRGRAAVRDIVQFVPFSKFLVNGAVTTLSSVQLAKEVLAEIPDQVLSYMRMNHVKPNPPPSYQSYQQ</sequence>
<dbReference type="InterPro" id="IPR035892">
    <property type="entry name" value="C2_domain_sf"/>
</dbReference>
<dbReference type="FunCoup" id="B3SD98">
    <property type="interactions" value="903"/>
</dbReference>
<dbReference type="SUPFAM" id="SSF49562">
    <property type="entry name" value="C2 domain (Calcium/lipid-binding domain, CaLB)"/>
    <property type="match status" value="2"/>
</dbReference>
<dbReference type="PROSITE" id="PS50004">
    <property type="entry name" value="C2"/>
    <property type="match status" value="2"/>
</dbReference>
<dbReference type="PANTHER" id="PTHR10857:SF106">
    <property type="entry name" value="C2 DOMAIN-CONTAINING PROTEIN"/>
    <property type="match status" value="1"/>
</dbReference>
<dbReference type="GO" id="GO:0005886">
    <property type="term" value="C:plasma membrane"/>
    <property type="evidence" value="ECO:0000318"/>
    <property type="project" value="GO_Central"/>
</dbReference>
<dbReference type="GeneID" id="6759441"/>
<evidence type="ECO:0000256" key="1">
    <source>
        <dbReference type="ARBA" id="ARBA00009048"/>
    </source>
</evidence>
<feature type="domain" description="C2" evidence="5">
    <location>
        <begin position="128"/>
        <end position="254"/>
    </location>
</feature>
<dbReference type="InParanoid" id="B3SD98"/>
<dbReference type="HOGENOM" id="CLU_020452_3_2_1"/>
<dbReference type="Pfam" id="PF00168">
    <property type="entry name" value="C2"/>
    <property type="match status" value="2"/>
</dbReference>
<dbReference type="Pfam" id="PF07002">
    <property type="entry name" value="Copine"/>
    <property type="match status" value="1"/>
</dbReference>
<dbReference type="GO" id="GO:0046872">
    <property type="term" value="F:metal ion binding"/>
    <property type="evidence" value="ECO:0007669"/>
    <property type="project" value="UniProtKB-KW"/>
</dbReference>
<dbReference type="SMART" id="SM00239">
    <property type="entry name" value="C2"/>
    <property type="match status" value="2"/>
</dbReference>
<evidence type="ECO:0000256" key="3">
    <source>
        <dbReference type="ARBA" id="ARBA00022737"/>
    </source>
</evidence>